<dbReference type="GO" id="GO:0046872">
    <property type="term" value="F:metal ion binding"/>
    <property type="evidence" value="ECO:0007669"/>
    <property type="project" value="UniProtKB-KW"/>
</dbReference>
<feature type="domain" description="Retrovirus-related Pol polyprotein from transposon TNT 1-94-like beta-barrel" evidence="18">
    <location>
        <begin position="136"/>
        <end position="213"/>
    </location>
</feature>
<dbReference type="InterPro" id="IPR039537">
    <property type="entry name" value="Retrotran_Ty1/copia-like"/>
</dbReference>
<evidence type="ECO:0000259" key="18">
    <source>
        <dbReference type="Pfam" id="PF22936"/>
    </source>
</evidence>
<feature type="region of interest" description="Disordered" evidence="17">
    <location>
        <begin position="88"/>
        <end position="107"/>
    </location>
</feature>
<accession>A0A0L6UCQ7</accession>
<organism evidence="19 20">
    <name type="scientific">Puccinia sorghi</name>
    <dbReference type="NCBI Taxonomy" id="27349"/>
    <lineage>
        <taxon>Eukaryota</taxon>
        <taxon>Fungi</taxon>
        <taxon>Dikarya</taxon>
        <taxon>Basidiomycota</taxon>
        <taxon>Pucciniomycotina</taxon>
        <taxon>Pucciniomycetes</taxon>
        <taxon>Pucciniales</taxon>
        <taxon>Pucciniaceae</taxon>
        <taxon>Puccinia</taxon>
    </lineage>
</organism>
<keyword evidence="5" id="KW-0540">Nuclease</keyword>
<evidence type="ECO:0000256" key="2">
    <source>
        <dbReference type="ARBA" id="ARBA00022612"/>
    </source>
</evidence>
<dbReference type="GO" id="GO:0004519">
    <property type="term" value="F:endonuclease activity"/>
    <property type="evidence" value="ECO:0007669"/>
    <property type="project" value="UniProtKB-KW"/>
</dbReference>
<evidence type="ECO:0000256" key="8">
    <source>
        <dbReference type="ARBA" id="ARBA00022759"/>
    </source>
</evidence>
<dbReference type="OrthoDB" id="2506005at2759"/>
<keyword evidence="6" id="KW-0479">Metal-binding</keyword>
<keyword evidence="11" id="KW-0460">Magnesium</keyword>
<keyword evidence="10" id="KW-0067">ATP-binding</keyword>
<keyword evidence="7" id="KW-0547">Nucleotide-binding</keyword>
<keyword evidence="8" id="KW-0255">Endonuclease</keyword>
<dbReference type="GO" id="GO:0015074">
    <property type="term" value="P:DNA integration"/>
    <property type="evidence" value="ECO:0007669"/>
    <property type="project" value="UniProtKB-KW"/>
</dbReference>
<evidence type="ECO:0000256" key="7">
    <source>
        <dbReference type="ARBA" id="ARBA00022741"/>
    </source>
</evidence>
<dbReference type="PANTHER" id="PTHR42648">
    <property type="entry name" value="TRANSPOSASE, PUTATIVE-RELATED"/>
    <property type="match status" value="1"/>
</dbReference>
<comment type="function">
    <text evidence="1">The aspartyl protease (PR) mediates the proteolytic cleavages of the Gag and Gag-Pol polyproteins after assembly of the VLP.</text>
</comment>
<dbReference type="InterPro" id="IPR054722">
    <property type="entry name" value="PolX-like_BBD"/>
</dbReference>
<keyword evidence="15" id="KW-0917">Virion maturation</keyword>
<gene>
    <name evidence="19" type="ORF">VP01_7627g1</name>
</gene>
<evidence type="ECO:0000256" key="15">
    <source>
        <dbReference type="ARBA" id="ARBA00023113"/>
    </source>
</evidence>
<evidence type="ECO:0000256" key="6">
    <source>
        <dbReference type="ARBA" id="ARBA00022723"/>
    </source>
</evidence>
<reference evidence="19 20" key="1">
    <citation type="submission" date="2015-08" db="EMBL/GenBank/DDBJ databases">
        <title>Next Generation Sequencing and Analysis of the Genome of Puccinia sorghi L Schw, the Causal Agent of Maize Common Rust.</title>
        <authorList>
            <person name="Rochi L."/>
            <person name="Burguener G."/>
            <person name="Darino M."/>
            <person name="Turjanski A."/>
            <person name="Kreff E."/>
            <person name="Dieguez M.J."/>
            <person name="Sacco F."/>
        </authorList>
    </citation>
    <scope>NUCLEOTIDE SEQUENCE [LARGE SCALE GENOMIC DNA]</scope>
    <source>
        <strain evidence="19 20">RO10H11247</strain>
    </source>
</reference>
<dbReference type="GO" id="GO:0003964">
    <property type="term" value="F:RNA-directed DNA polymerase activity"/>
    <property type="evidence" value="ECO:0007669"/>
    <property type="project" value="UniProtKB-KW"/>
</dbReference>
<keyword evidence="4" id="KW-0548">Nucleotidyltransferase</keyword>
<evidence type="ECO:0000256" key="11">
    <source>
        <dbReference type="ARBA" id="ARBA00022842"/>
    </source>
</evidence>
<dbReference type="GO" id="GO:0005524">
    <property type="term" value="F:ATP binding"/>
    <property type="evidence" value="ECO:0007669"/>
    <property type="project" value="UniProtKB-KW"/>
</dbReference>
<dbReference type="GO" id="GO:0003887">
    <property type="term" value="F:DNA-directed DNA polymerase activity"/>
    <property type="evidence" value="ECO:0007669"/>
    <property type="project" value="UniProtKB-KW"/>
</dbReference>
<evidence type="ECO:0000256" key="10">
    <source>
        <dbReference type="ARBA" id="ARBA00022840"/>
    </source>
</evidence>
<keyword evidence="12" id="KW-0229">DNA integration</keyword>
<dbReference type="InterPro" id="IPR012337">
    <property type="entry name" value="RNaseH-like_sf"/>
</dbReference>
<keyword evidence="14" id="KW-0808">Transferase</keyword>
<dbReference type="Gene3D" id="3.30.420.10">
    <property type="entry name" value="Ribonuclease H-like superfamily/Ribonuclease H"/>
    <property type="match status" value="1"/>
</dbReference>
<protein>
    <recommendedName>
        <fullName evidence="18">Retrovirus-related Pol polyprotein from transposon TNT 1-94-like beta-barrel domain-containing protein</fullName>
    </recommendedName>
</protein>
<keyword evidence="14" id="KW-0239">DNA-directed DNA polymerase</keyword>
<evidence type="ECO:0000256" key="4">
    <source>
        <dbReference type="ARBA" id="ARBA00022695"/>
    </source>
</evidence>
<evidence type="ECO:0000256" key="1">
    <source>
        <dbReference type="ARBA" id="ARBA00002180"/>
    </source>
</evidence>
<sequence>NIIMNEVICESPSATLTKLQEIVHLEESRKAKNQSVTVAKSPDEPAENASALIHESSKKGARKKKKGPYCEPGKHNPAATSHDEDHCYQLHPHLRPPRFSNQSQSEKATTQLVEVDDGHESEVSLLLVESENKPIVLDSGATHHMVNDPSCFTPVAETNVKISTGGHSNLLYATSIGKATLVNQEGKEVALDNVLLVPALTRSLISIPRLFNKLFTIEKTSGDGVRVCIDKDFTLQGSLKHNLLELVQCHFLEIKSFSSCYQSSPVRTNWHDRLGHPNEVYQRILIPKSEIEDCSICKECKLKALPFNGSFKKVSGVMDAIHMDLVGPFSTQSSAGFIYFLTLIDQYSGYQTVKFLKSKSETFQRFLEFKR</sequence>
<keyword evidence="9" id="KW-0378">Hydrolase</keyword>
<evidence type="ECO:0000256" key="13">
    <source>
        <dbReference type="ARBA" id="ARBA00022918"/>
    </source>
</evidence>
<evidence type="ECO:0000313" key="19">
    <source>
        <dbReference type="EMBL" id="KNZ46012.1"/>
    </source>
</evidence>
<keyword evidence="13" id="KW-0695">RNA-directed DNA polymerase</keyword>
<evidence type="ECO:0000256" key="16">
    <source>
        <dbReference type="ARBA" id="ARBA00023172"/>
    </source>
</evidence>
<dbReference type="GO" id="GO:0006310">
    <property type="term" value="P:DNA recombination"/>
    <property type="evidence" value="ECO:0007669"/>
    <property type="project" value="UniProtKB-KW"/>
</dbReference>
<evidence type="ECO:0000256" key="14">
    <source>
        <dbReference type="ARBA" id="ARBA00022932"/>
    </source>
</evidence>
<dbReference type="Proteomes" id="UP000037035">
    <property type="component" value="Unassembled WGS sequence"/>
</dbReference>
<dbReference type="VEuPathDB" id="FungiDB:VP01_7627g1"/>
<dbReference type="GO" id="GO:0008233">
    <property type="term" value="F:peptidase activity"/>
    <property type="evidence" value="ECO:0007669"/>
    <property type="project" value="UniProtKB-KW"/>
</dbReference>
<dbReference type="Pfam" id="PF22936">
    <property type="entry name" value="Pol_BBD"/>
    <property type="match status" value="1"/>
</dbReference>
<keyword evidence="16" id="KW-0233">DNA recombination</keyword>
<dbReference type="PANTHER" id="PTHR42648:SF11">
    <property type="entry name" value="TRANSPOSON TY4-P GAG-POL POLYPROTEIN"/>
    <property type="match status" value="1"/>
</dbReference>
<keyword evidence="2" id="KW-1188">Viral release from host cell</keyword>
<dbReference type="GO" id="GO:0006508">
    <property type="term" value="P:proteolysis"/>
    <property type="evidence" value="ECO:0007669"/>
    <property type="project" value="UniProtKB-KW"/>
</dbReference>
<dbReference type="SUPFAM" id="SSF53098">
    <property type="entry name" value="Ribonuclease H-like"/>
    <property type="match status" value="1"/>
</dbReference>
<feature type="non-terminal residue" evidence="19">
    <location>
        <position position="1"/>
    </location>
</feature>
<evidence type="ECO:0000256" key="5">
    <source>
        <dbReference type="ARBA" id="ARBA00022722"/>
    </source>
</evidence>
<evidence type="ECO:0000313" key="20">
    <source>
        <dbReference type="Proteomes" id="UP000037035"/>
    </source>
</evidence>
<dbReference type="GO" id="GO:0003676">
    <property type="term" value="F:nucleic acid binding"/>
    <property type="evidence" value="ECO:0007669"/>
    <property type="project" value="InterPro"/>
</dbReference>
<keyword evidence="3" id="KW-0645">Protease</keyword>
<comment type="caution">
    <text evidence="19">The sequence shown here is derived from an EMBL/GenBank/DDBJ whole genome shotgun (WGS) entry which is preliminary data.</text>
</comment>
<evidence type="ECO:0000256" key="3">
    <source>
        <dbReference type="ARBA" id="ARBA00022670"/>
    </source>
</evidence>
<evidence type="ECO:0000256" key="17">
    <source>
        <dbReference type="SAM" id="MobiDB-lite"/>
    </source>
</evidence>
<dbReference type="InterPro" id="IPR036397">
    <property type="entry name" value="RNaseH_sf"/>
</dbReference>
<dbReference type="EMBL" id="LAVV01013080">
    <property type="protein sequence ID" value="KNZ46012.1"/>
    <property type="molecule type" value="Genomic_DNA"/>
</dbReference>
<feature type="non-terminal residue" evidence="19">
    <location>
        <position position="371"/>
    </location>
</feature>
<keyword evidence="20" id="KW-1185">Reference proteome</keyword>
<feature type="region of interest" description="Disordered" evidence="17">
    <location>
        <begin position="29"/>
        <end position="83"/>
    </location>
</feature>
<proteinExistence type="predicted"/>
<evidence type="ECO:0000256" key="9">
    <source>
        <dbReference type="ARBA" id="ARBA00022801"/>
    </source>
</evidence>
<evidence type="ECO:0000256" key="12">
    <source>
        <dbReference type="ARBA" id="ARBA00022908"/>
    </source>
</evidence>
<dbReference type="AlphaFoldDB" id="A0A0L6UCQ7"/>
<name>A0A0L6UCQ7_9BASI</name>